<keyword evidence="3 5" id="KW-0863">Zinc-finger</keyword>
<accession>A0AAV7EGM2</accession>
<keyword evidence="10" id="KW-1185">Reference proteome</keyword>
<comment type="similarity">
    <text evidence="1 6">Belongs to the FHY3/FAR1 family.</text>
</comment>
<dbReference type="Pfam" id="PF04434">
    <property type="entry name" value="SWIM"/>
    <property type="match status" value="1"/>
</dbReference>
<dbReference type="InterPro" id="IPR007527">
    <property type="entry name" value="Znf_SWIM"/>
</dbReference>
<feature type="compositionally biased region" description="Polar residues" evidence="7">
    <location>
        <begin position="732"/>
        <end position="746"/>
    </location>
</feature>
<reference evidence="9 10" key="1">
    <citation type="submission" date="2021-07" db="EMBL/GenBank/DDBJ databases">
        <title>The Aristolochia fimbriata genome: insights into angiosperm evolution, floral development and chemical biosynthesis.</title>
        <authorList>
            <person name="Jiao Y."/>
        </authorList>
    </citation>
    <scope>NUCLEOTIDE SEQUENCE [LARGE SCALE GENOMIC DNA]</scope>
    <source>
        <strain evidence="9">IBCAS-2021</strain>
        <tissue evidence="9">Leaf</tissue>
    </source>
</reference>
<name>A0AAV7EGM2_ARIFI</name>
<dbReference type="InterPro" id="IPR031052">
    <property type="entry name" value="FHY3/FAR1"/>
</dbReference>
<evidence type="ECO:0000256" key="7">
    <source>
        <dbReference type="SAM" id="MobiDB-lite"/>
    </source>
</evidence>
<feature type="compositionally biased region" description="Acidic residues" evidence="7">
    <location>
        <begin position="1"/>
        <end position="10"/>
    </location>
</feature>
<organism evidence="9 10">
    <name type="scientific">Aristolochia fimbriata</name>
    <name type="common">White veined hardy Dutchman's pipe vine</name>
    <dbReference type="NCBI Taxonomy" id="158543"/>
    <lineage>
        <taxon>Eukaryota</taxon>
        <taxon>Viridiplantae</taxon>
        <taxon>Streptophyta</taxon>
        <taxon>Embryophyta</taxon>
        <taxon>Tracheophyta</taxon>
        <taxon>Spermatophyta</taxon>
        <taxon>Magnoliopsida</taxon>
        <taxon>Magnoliidae</taxon>
        <taxon>Piperales</taxon>
        <taxon>Aristolochiaceae</taxon>
        <taxon>Aristolochia</taxon>
    </lineage>
</organism>
<evidence type="ECO:0000256" key="2">
    <source>
        <dbReference type="ARBA" id="ARBA00022723"/>
    </source>
</evidence>
<sequence>MESMVDECSESTEPQVNGQDDMADDDGGSTDPLVDVKGNNVEGGAEDECMELGESNVVMRHDSGLEIEGEHHMDEDDNSEEHSTVRDLTVSNGDANLEPYVGMEFESQWAARSFYNDYAKRVGFGTRISYSHRSKRDRKMIGQQYVCVKEGFPVNKEGLSKPSSLSARVGCKASMTVKKANQGKWVVKSFEKNHNHELASPVEVQFLRSHRGLSNAAVNLISNIPGLAAHLNNIISGSAVKSDKDIQTVLVQNHTNTGEQSMRGVAQATLDFFRFMQNENPAFVYAVQVDKEDHVLNAFWVDSKSRTAYDHFGDVVMFDTSYLSNKYRIPLASFVGVNHHGQAVLFGCALLSSETKSSFVWVLNSWVAAMSGRQPVSIITDEDKALKAAVAEVLPQANHRFCLLHVQRKLLQKLENMTNTHENLVEDFLKCVCQTEEDEFEASWVSFLDAFDLHKNDWLQSLYEDRRYWVPVYLKPTFFAETSLNLKNETFGSFFEGHVNPQTSLEEFFKDYNFVLDSWYDKEVQADFETPMLKTASPDESKAASLYTRALFEKFQTELFECFEYVPNRVAEEGSMNMYMVTKYGGKTHTVTFDFNEMRGSCNCRMFEFSGILCRHILSVLNGENVSLLPSHYILKRWTRNARSRIMLDEHDVEVQGNSRQAMITRYNDLCHRLIRFAEEGARSVEGYHAAANALNATLREVANVNENLVGPAQASTSLSGSTHLSKISEGNQANSMCNTSNFHSAHQSKPKGRVTSKPKSGSEKESRRMNTCNTWSARLGYVNSINPTSKTAVLMKGSFFA</sequence>
<dbReference type="GO" id="GO:0006355">
    <property type="term" value="P:regulation of DNA-templated transcription"/>
    <property type="evidence" value="ECO:0007669"/>
    <property type="project" value="UniProtKB-UniRule"/>
</dbReference>
<dbReference type="GO" id="GO:0008270">
    <property type="term" value="F:zinc ion binding"/>
    <property type="evidence" value="ECO:0007669"/>
    <property type="project" value="UniProtKB-UniRule"/>
</dbReference>
<feature type="domain" description="SWIM-type" evidence="8">
    <location>
        <begin position="589"/>
        <end position="625"/>
    </location>
</feature>
<dbReference type="PANTHER" id="PTHR31669">
    <property type="entry name" value="PROTEIN FAR1-RELATED SEQUENCE 10-RELATED"/>
    <property type="match status" value="1"/>
</dbReference>
<keyword evidence="2 6" id="KW-0479">Metal-binding</keyword>
<comment type="subcellular location">
    <subcellularLocation>
        <location evidence="6">Nucleus</location>
    </subcellularLocation>
</comment>
<evidence type="ECO:0000256" key="3">
    <source>
        <dbReference type="ARBA" id="ARBA00022771"/>
    </source>
</evidence>
<dbReference type="Pfam" id="PF03101">
    <property type="entry name" value="FAR1"/>
    <property type="match status" value="1"/>
</dbReference>
<evidence type="ECO:0000313" key="9">
    <source>
        <dbReference type="EMBL" id="KAG9446981.1"/>
    </source>
</evidence>
<proteinExistence type="inferred from homology"/>
<keyword evidence="4 6" id="KW-0862">Zinc</keyword>
<dbReference type="SMART" id="SM00575">
    <property type="entry name" value="ZnF_PMZ"/>
    <property type="match status" value="1"/>
</dbReference>
<evidence type="ECO:0000256" key="5">
    <source>
        <dbReference type="PROSITE-ProRule" id="PRU00325"/>
    </source>
</evidence>
<dbReference type="Proteomes" id="UP000825729">
    <property type="component" value="Unassembled WGS sequence"/>
</dbReference>
<comment type="caution">
    <text evidence="9">The sequence shown here is derived from an EMBL/GenBank/DDBJ whole genome shotgun (WGS) entry which is preliminary data.</text>
</comment>
<evidence type="ECO:0000256" key="4">
    <source>
        <dbReference type="ARBA" id="ARBA00022833"/>
    </source>
</evidence>
<feature type="compositionally biased region" description="Basic residues" evidence="7">
    <location>
        <begin position="747"/>
        <end position="757"/>
    </location>
</feature>
<keyword evidence="6" id="KW-0539">Nucleus</keyword>
<feature type="region of interest" description="Disordered" evidence="7">
    <location>
        <begin position="732"/>
        <end position="770"/>
    </location>
</feature>
<dbReference type="PANTHER" id="PTHR31669:SF225">
    <property type="entry name" value="OS03G0655600 PROTEIN"/>
    <property type="match status" value="1"/>
</dbReference>
<evidence type="ECO:0000313" key="10">
    <source>
        <dbReference type="Proteomes" id="UP000825729"/>
    </source>
</evidence>
<protein>
    <recommendedName>
        <fullName evidence="6">Protein FAR1-RELATED SEQUENCE</fullName>
    </recommendedName>
</protein>
<gene>
    <name evidence="9" type="ORF">H6P81_013109</name>
</gene>
<dbReference type="InterPro" id="IPR004330">
    <property type="entry name" value="FAR1_DNA_bnd_dom"/>
</dbReference>
<evidence type="ECO:0000256" key="6">
    <source>
        <dbReference type="RuleBase" id="RU367018"/>
    </source>
</evidence>
<evidence type="ECO:0000256" key="1">
    <source>
        <dbReference type="ARBA" id="ARBA00005889"/>
    </source>
</evidence>
<dbReference type="PROSITE" id="PS50966">
    <property type="entry name" value="ZF_SWIM"/>
    <property type="match status" value="1"/>
</dbReference>
<dbReference type="GO" id="GO:0005634">
    <property type="term" value="C:nucleus"/>
    <property type="evidence" value="ECO:0007669"/>
    <property type="project" value="UniProtKB-SubCell"/>
</dbReference>
<dbReference type="EMBL" id="JAINDJ010000005">
    <property type="protein sequence ID" value="KAG9446981.1"/>
    <property type="molecule type" value="Genomic_DNA"/>
</dbReference>
<dbReference type="InterPro" id="IPR006564">
    <property type="entry name" value="Znf_PMZ"/>
</dbReference>
<evidence type="ECO:0000259" key="8">
    <source>
        <dbReference type="PROSITE" id="PS50966"/>
    </source>
</evidence>
<comment type="function">
    <text evidence="6">Putative transcription activator involved in regulating light control of development.</text>
</comment>
<dbReference type="AlphaFoldDB" id="A0AAV7EGM2"/>
<dbReference type="Pfam" id="PF10551">
    <property type="entry name" value="MULE"/>
    <property type="match status" value="1"/>
</dbReference>
<feature type="region of interest" description="Disordered" evidence="7">
    <location>
        <begin position="1"/>
        <end position="40"/>
    </location>
</feature>
<dbReference type="InterPro" id="IPR018289">
    <property type="entry name" value="MULE_transposase_dom"/>
</dbReference>